<evidence type="ECO:0000256" key="3">
    <source>
        <dbReference type="ARBA" id="ARBA00022692"/>
    </source>
</evidence>
<protein>
    <recommendedName>
        <fullName evidence="6">SURF1-like protein</fullName>
    </recommendedName>
</protein>
<evidence type="ECO:0000256" key="2">
    <source>
        <dbReference type="ARBA" id="ARBA00007165"/>
    </source>
</evidence>
<dbReference type="InterPro" id="IPR002994">
    <property type="entry name" value="Surf1/Shy1"/>
</dbReference>
<reference evidence="8" key="1">
    <citation type="submission" date="2006-02" db="EMBL/GenBank/DDBJ databases">
        <title>Complete sequence of chromosome of Rhodoferax ferrireducens DSM 15236.</title>
        <authorList>
            <person name="Copeland A."/>
            <person name="Lucas S."/>
            <person name="Lapidus A."/>
            <person name="Barry K."/>
            <person name="Detter J.C."/>
            <person name="Glavina del Rio T."/>
            <person name="Hammon N."/>
            <person name="Israni S."/>
            <person name="Pitluck S."/>
            <person name="Brettin T."/>
            <person name="Bruce D."/>
            <person name="Han C."/>
            <person name="Tapia R."/>
            <person name="Gilna P."/>
            <person name="Kiss H."/>
            <person name="Schmutz J."/>
            <person name="Larimer F."/>
            <person name="Land M."/>
            <person name="Kyrpides N."/>
            <person name="Ivanova N."/>
            <person name="Richardson P."/>
        </authorList>
    </citation>
    <scope>NUCLEOTIDE SEQUENCE [LARGE SCALE GENOMIC DNA]</scope>
    <source>
        <strain evidence="8">ATCC BAA-621 / DSM 15236 / T118</strain>
    </source>
</reference>
<evidence type="ECO:0000256" key="1">
    <source>
        <dbReference type="ARBA" id="ARBA00004370"/>
    </source>
</evidence>
<name>Q21XT7_ALBFT</name>
<sequence>MAGTLALGRWQLSRAAQKVAMQAGMEAKSTMSILDGRVLAARADPALELHRRVALRGQWIPERTVFLDNRPMNGRTGLYVVTPMRLEGSAAVVLVQRGWVARNFMDRSHLPTIESPAGVREIVGRIAPPPAKLYELSGSDTGLIRQNIDLAGLAVETGLALLPVSVQQTGAAGDGMLRDWPQPAVGVEKHYGYAFQWFALSSLIAILYVWFQIVRRFIYPRRA</sequence>
<dbReference type="Proteomes" id="UP000008332">
    <property type="component" value="Chromosome"/>
</dbReference>
<keyword evidence="3 6" id="KW-0812">Transmembrane</keyword>
<accession>Q21XT7</accession>
<dbReference type="HOGENOM" id="CLU_047737_2_0_4"/>
<evidence type="ECO:0000256" key="5">
    <source>
        <dbReference type="ARBA" id="ARBA00023136"/>
    </source>
</evidence>
<gene>
    <name evidence="7" type="ordered locus">Rfer_1686</name>
</gene>
<comment type="caution">
    <text evidence="6">Lacks conserved residue(s) required for the propagation of feature annotation.</text>
</comment>
<evidence type="ECO:0000313" key="8">
    <source>
        <dbReference type="Proteomes" id="UP000008332"/>
    </source>
</evidence>
<dbReference type="Pfam" id="PF02104">
    <property type="entry name" value="SURF1"/>
    <property type="match status" value="1"/>
</dbReference>
<dbReference type="eggNOG" id="COG3346">
    <property type="taxonomic scope" value="Bacteria"/>
</dbReference>
<keyword evidence="6" id="KW-1003">Cell membrane</keyword>
<dbReference type="STRING" id="338969.Rfer_1686"/>
<evidence type="ECO:0000256" key="6">
    <source>
        <dbReference type="RuleBase" id="RU363076"/>
    </source>
</evidence>
<feature type="transmembrane region" description="Helical" evidence="6">
    <location>
        <begin position="191"/>
        <end position="211"/>
    </location>
</feature>
<dbReference type="AlphaFoldDB" id="Q21XT7"/>
<dbReference type="CDD" id="cd06662">
    <property type="entry name" value="SURF1"/>
    <property type="match status" value="1"/>
</dbReference>
<dbReference type="EMBL" id="CP000267">
    <property type="protein sequence ID" value="ABD69416.1"/>
    <property type="molecule type" value="Genomic_DNA"/>
</dbReference>
<comment type="similarity">
    <text evidence="2 6">Belongs to the SURF1 family.</text>
</comment>
<proteinExistence type="inferred from homology"/>
<dbReference type="KEGG" id="rfr:Rfer_1686"/>
<evidence type="ECO:0000313" key="7">
    <source>
        <dbReference type="EMBL" id="ABD69416.1"/>
    </source>
</evidence>
<keyword evidence="8" id="KW-1185">Reference proteome</keyword>
<keyword evidence="4 6" id="KW-1133">Transmembrane helix</keyword>
<organism evidence="7 8">
    <name type="scientific">Albidiferax ferrireducens (strain ATCC BAA-621 / DSM 15236 / T118)</name>
    <name type="common">Rhodoferax ferrireducens</name>
    <dbReference type="NCBI Taxonomy" id="338969"/>
    <lineage>
        <taxon>Bacteria</taxon>
        <taxon>Pseudomonadati</taxon>
        <taxon>Pseudomonadota</taxon>
        <taxon>Betaproteobacteria</taxon>
        <taxon>Burkholderiales</taxon>
        <taxon>Comamonadaceae</taxon>
        <taxon>Rhodoferax</taxon>
    </lineage>
</organism>
<dbReference type="PROSITE" id="PS50895">
    <property type="entry name" value="SURF1"/>
    <property type="match status" value="1"/>
</dbReference>
<dbReference type="PANTHER" id="PTHR23427">
    <property type="entry name" value="SURFEIT LOCUS PROTEIN"/>
    <property type="match status" value="1"/>
</dbReference>
<comment type="subcellular location">
    <subcellularLocation>
        <location evidence="6">Cell membrane</location>
        <topology evidence="6">Multi-pass membrane protein</topology>
    </subcellularLocation>
    <subcellularLocation>
        <location evidence="1">Membrane</location>
    </subcellularLocation>
</comment>
<dbReference type="OrthoDB" id="9789940at2"/>
<dbReference type="RefSeq" id="WP_011463984.1">
    <property type="nucleotide sequence ID" value="NC_007908.1"/>
</dbReference>
<dbReference type="InterPro" id="IPR045214">
    <property type="entry name" value="Surf1/Surf4"/>
</dbReference>
<evidence type="ECO:0000256" key="4">
    <source>
        <dbReference type="ARBA" id="ARBA00022989"/>
    </source>
</evidence>
<dbReference type="PANTHER" id="PTHR23427:SF2">
    <property type="entry name" value="SURFEIT LOCUS PROTEIN 1"/>
    <property type="match status" value="1"/>
</dbReference>
<dbReference type="GO" id="GO:0005886">
    <property type="term" value="C:plasma membrane"/>
    <property type="evidence" value="ECO:0007669"/>
    <property type="project" value="UniProtKB-SubCell"/>
</dbReference>
<keyword evidence="5 6" id="KW-0472">Membrane</keyword>